<evidence type="ECO:0000313" key="7">
    <source>
        <dbReference type="EMBL" id="RUO72695.1"/>
    </source>
</evidence>
<evidence type="ECO:0000256" key="1">
    <source>
        <dbReference type="ARBA" id="ARBA00022679"/>
    </source>
</evidence>
<evidence type="ECO:0000256" key="3">
    <source>
        <dbReference type="ARBA" id="ARBA00023012"/>
    </source>
</evidence>
<evidence type="ECO:0000259" key="6">
    <source>
        <dbReference type="Pfam" id="PF07730"/>
    </source>
</evidence>
<feature type="transmembrane region" description="Helical" evidence="4">
    <location>
        <begin position="139"/>
        <end position="157"/>
    </location>
</feature>
<keyword evidence="4" id="KW-0812">Transmembrane</keyword>
<evidence type="ECO:0000256" key="4">
    <source>
        <dbReference type="SAM" id="Phobius"/>
    </source>
</evidence>
<keyword evidence="1" id="KW-0808">Transferase</keyword>
<dbReference type="GO" id="GO:0016020">
    <property type="term" value="C:membrane"/>
    <property type="evidence" value="ECO:0007669"/>
    <property type="project" value="InterPro"/>
</dbReference>
<evidence type="ECO:0000256" key="2">
    <source>
        <dbReference type="ARBA" id="ARBA00022777"/>
    </source>
</evidence>
<dbReference type="PANTHER" id="PTHR24421">
    <property type="entry name" value="NITRATE/NITRITE SENSOR PROTEIN NARX-RELATED"/>
    <property type="match status" value="1"/>
</dbReference>
<organism evidence="7 8">
    <name type="scientific">Pseudidiomarina sediminum</name>
    <dbReference type="NCBI Taxonomy" id="431675"/>
    <lineage>
        <taxon>Bacteria</taxon>
        <taxon>Pseudomonadati</taxon>
        <taxon>Pseudomonadota</taxon>
        <taxon>Gammaproteobacteria</taxon>
        <taxon>Alteromonadales</taxon>
        <taxon>Idiomarinaceae</taxon>
        <taxon>Pseudidiomarina</taxon>
    </lineage>
</organism>
<keyword evidence="3" id="KW-0902">Two-component regulatory system</keyword>
<gene>
    <name evidence="7" type="ORF">CWI80_09135</name>
</gene>
<evidence type="ECO:0000313" key="8">
    <source>
        <dbReference type="Proteomes" id="UP000287022"/>
    </source>
</evidence>
<dbReference type="PANTHER" id="PTHR24421:SF63">
    <property type="entry name" value="SENSOR HISTIDINE KINASE DESK"/>
    <property type="match status" value="1"/>
</dbReference>
<dbReference type="EMBL" id="PIQE01000002">
    <property type="protein sequence ID" value="RUO72695.1"/>
    <property type="molecule type" value="Genomic_DNA"/>
</dbReference>
<comment type="caution">
    <text evidence="7">The sequence shown here is derived from an EMBL/GenBank/DDBJ whole genome shotgun (WGS) entry which is preliminary data.</text>
</comment>
<protein>
    <submittedName>
        <fullName evidence="7">Sensor histidine kinase</fullName>
    </submittedName>
</protein>
<feature type="transmembrane region" description="Helical" evidence="4">
    <location>
        <begin position="73"/>
        <end position="90"/>
    </location>
</feature>
<feature type="transmembrane region" description="Helical" evidence="4">
    <location>
        <begin position="163"/>
        <end position="181"/>
    </location>
</feature>
<dbReference type="Proteomes" id="UP000287022">
    <property type="component" value="Unassembled WGS sequence"/>
</dbReference>
<feature type="transmembrane region" description="Helical" evidence="4">
    <location>
        <begin position="48"/>
        <end position="66"/>
    </location>
</feature>
<evidence type="ECO:0000259" key="5">
    <source>
        <dbReference type="Pfam" id="PF02518"/>
    </source>
</evidence>
<name>A0A432Z4A5_9GAMM</name>
<keyword evidence="4" id="KW-0472">Membrane</keyword>
<dbReference type="CDD" id="cd16917">
    <property type="entry name" value="HATPase_UhpB-NarQ-NarX-like"/>
    <property type="match status" value="1"/>
</dbReference>
<dbReference type="Gene3D" id="1.20.5.1930">
    <property type="match status" value="1"/>
</dbReference>
<dbReference type="InterPro" id="IPR050482">
    <property type="entry name" value="Sensor_HK_TwoCompSys"/>
</dbReference>
<dbReference type="Pfam" id="PF02518">
    <property type="entry name" value="HATPase_c"/>
    <property type="match status" value="1"/>
</dbReference>
<dbReference type="GO" id="GO:0000155">
    <property type="term" value="F:phosphorelay sensor kinase activity"/>
    <property type="evidence" value="ECO:0007669"/>
    <property type="project" value="InterPro"/>
</dbReference>
<dbReference type="Pfam" id="PF07730">
    <property type="entry name" value="HisKA_3"/>
    <property type="match status" value="1"/>
</dbReference>
<keyword evidence="2 7" id="KW-0418">Kinase</keyword>
<feature type="domain" description="Signal transduction histidine kinase subgroup 3 dimerisation and phosphoacceptor" evidence="6">
    <location>
        <begin position="207"/>
        <end position="274"/>
    </location>
</feature>
<feature type="transmembrane region" description="Helical" evidence="4">
    <location>
        <begin position="102"/>
        <end position="132"/>
    </location>
</feature>
<accession>A0A432Z4A5</accession>
<dbReference type="STRING" id="1122124.GCA_000423165_02287"/>
<dbReference type="InterPro" id="IPR003594">
    <property type="entry name" value="HATPase_dom"/>
</dbReference>
<dbReference type="Gene3D" id="3.30.565.10">
    <property type="entry name" value="Histidine kinase-like ATPase, C-terminal domain"/>
    <property type="match status" value="1"/>
</dbReference>
<keyword evidence="8" id="KW-1185">Reference proteome</keyword>
<dbReference type="InterPro" id="IPR036890">
    <property type="entry name" value="HATPase_C_sf"/>
</dbReference>
<reference evidence="8" key="1">
    <citation type="journal article" date="2018" name="Front. Microbiol.">
        <title>Genome-Based Analysis Reveals the Taxonomy and Diversity of the Family Idiomarinaceae.</title>
        <authorList>
            <person name="Liu Y."/>
            <person name="Lai Q."/>
            <person name="Shao Z."/>
        </authorList>
    </citation>
    <scope>NUCLEOTIDE SEQUENCE [LARGE SCALE GENOMIC DNA]</scope>
    <source>
        <strain evidence="8">c121</strain>
    </source>
</reference>
<dbReference type="AlphaFoldDB" id="A0A432Z4A5"/>
<proteinExistence type="predicted"/>
<feature type="domain" description="Histidine kinase/HSP90-like ATPase" evidence="5">
    <location>
        <begin position="308"/>
        <end position="391"/>
    </location>
</feature>
<dbReference type="SUPFAM" id="SSF55874">
    <property type="entry name" value="ATPase domain of HSP90 chaperone/DNA topoisomerase II/histidine kinase"/>
    <property type="match status" value="1"/>
</dbReference>
<sequence length="397" mass="45090">MISSATLSSTRTFKQKHLSSFSMTFVTGNPIGMRHNEGMKHLKLDQDYAWVYLLNLGFYLLPMLLFPYSTWQLLIMSAVLVGFIVTYYSVYRCTDQQRPWRIALLFCAAVLMSHWNPGTIAMFGFVSFFLGFYYQGKRAFPLIGALIATLFAIQWQIGTYWDYFAMYGAFLVVLIGLFGVIERQRCLRLLEQQQSEAEIRRLAASVERERIARDLHDILGHTLSSIALKANLAEKQLQKQHYNDAQQQVHELNAIARDSLRKVRESVSGFRHNGLDNELKSLEHYLNDAGFKVTIQGDLPELSKASEQAVILALTELATNMIRHSQGQACHIRFVPQAETLTIEISDDGDCPPFTEGNGLQGIRERLEALNGRFDYHQQHGCTFCLTLPLPAPKATP</sequence>
<keyword evidence="4" id="KW-1133">Transmembrane helix</keyword>
<dbReference type="GO" id="GO:0046983">
    <property type="term" value="F:protein dimerization activity"/>
    <property type="evidence" value="ECO:0007669"/>
    <property type="project" value="InterPro"/>
</dbReference>
<dbReference type="InterPro" id="IPR011712">
    <property type="entry name" value="Sig_transdc_His_kin_sub3_dim/P"/>
</dbReference>